<evidence type="ECO:0000313" key="7">
    <source>
        <dbReference type="Proteomes" id="UP000467105"/>
    </source>
</evidence>
<dbReference type="Pfam" id="PF00931">
    <property type="entry name" value="NB-ARC"/>
    <property type="match status" value="1"/>
</dbReference>
<dbReference type="InterPro" id="IPR036388">
    <property type="entry name" value="WH-like_DNA-bd_sf"/>
</dbReference>
<reference evidence="6 7" key="1">
    <citation type="journal article" date="2019" name="Emerg. Microbes Infect.">
        <title>Comprehensive subspecies identification of 175 nontuberculous mycobacteria species based on 7547 genomic profiles.</title>
        <authorList>
            <person name="Matsumoto Y."/>
            <person name="Kinjo T."/>
            <person name="Motooka D."/>
            <person name="Nabeya D."/>
            <person name="Jung N."/>
            <person name="Uechi K."/>
            <person name="Horii T."/>
            <person name="Iida T."/>
            <person name="Fujita J."/>
            <person name="Nakamura S."/>
        </authorList>
    </citation>
    <scope>NUCLEOTIDE SEQUENCE [LARGE SCALE GENOMIC DNA]</scope>
    <source>
        <strain evidence="6 7">JCM 14742</strain>
    </source>
</reference>
<evidence type="ECO:0000259" key="4">
    <source>
        <dbReference type="PROSITE" id="PS50043"/>
    </source>
</evidence>
<dbReference type="InterPro" id="IPR002182">
    <property type="entry name" value="NB-ARC"/>
</dbReference>
<dbReference type="SUPFAM" id="SSF52540">
    <property type="entry name" value="P-loop containing nucleoside triphosphate hydrolases"/>
    <property type="match status" value="1"/>
</dbReference>
<evidence type="ECO:0000256" key="2">
    <source>
        <dbReference type="ARBA" id="ARBA00023125"/>
    </source>
</evidence>
<dbReference type="InterPro" id="IPR029787">
    <property type="entry name" value="Nucleotide_cyclase"/>
</dbReference>
<keyword evidence="7" id="KW-1185">Reference proteome</keyword>
<dbReference type="Gene3D" id="1.25.40.10">
    <property type="entry name" value="Tetratricopeptide repeat domain"/>
    <property type="match status" value="2"/>
</dbReference>
<dbReference type="InterPro" id="IPR058852">
    <property type="entry name" value="HTH_77"/>
</dbReference>
<dbReference type="Pfam" id="PF25872">
    <property type="entry name" value="HTH_77"/>
    <property type="match status" value="1"/>
</dbReference>
<dbReference type="Proteomes" id="UP000467105">
    <property type="component" value="Chromosome"/>
</dbReference>
<dbReference type="PROSITE" id="PS00622">
    <property type="entry name" value="HTH_LUXR_1"/>
    <property type="match status" value="1"/>
</dbReference>
<keyword evidence="2" id="KW-0238">DNA-binding</keyword>
<dbReference type="GO" id="GO:0004016">
    <property type="term" value="F:adenylate cyclase activity"/>
    <property type="evidence" value="ECO:0007669"/>
    <property type="project" value="UniProtKB-ARBA"/>
</dbReference>
<dbReference type="InterPro" id="IPR000792">
    <property type="entry name" value="Tscrpt_reg_LuxR_C"/>
</dbReference>
<dbReference type="PROSITE" id="PS50125">
    <property type="entry name" value="GUANYLATE_CYCLASE_2"/>
    <property type="match status" value="1"/>
</dbReference>
<evidence type="ECO:0000256" key="1">
    <source>
        <dbReference type="ARBA" id="ARBA00023015"/>
    </source>
</evidence>
<dbReference type="GO" id="GO:0009190">
    <property type="term" value="P:cyclic nucleotide biosynthetic process"/>
    <property type="evidence" value="ECO:0007669"/>
    <property type="project" value="InterPro"/>
</dbReference>
<dbReference type="Gene3D" id="3.40.50.300">
    <property type="entry name" value="P-loop containing nucleotide triphosphate hydrolases"/>
    <property type="match status" value="1"/>
</dbReference>
<dbReference type="SUPFAM" id="SSF46894">
    <property type="entry name" value="C-terminal effector domain of the bipartite response regulators"/>
    <property type="match status" value="1"/>
</dbReference>
<dbReference type="FunFam" id="3.40.50.300:FF:001702">
    <property type="entry name" value="Transcriptional regulator, LuxR family"/>
    <property type="match status" value="1"/>
</dbReference>
<dbReference type="InterPro" id="IPR011990">
    <property type="entry name" value="TPR-like_helical_dom_sf"/>
</dbReference>
<dbReference type="GO" id="GO:0043531">
    <property type="term" value="F:ADP binding"/>
    <property type="evidence" value="ECO:0007669"/>
    <property type="project" value="InterPro"/>
</dbReference>
<dbReference type="Pfam" id="PF00211">
    <property type="entry name" value="Guanylate_cyc"/>
    <property type="match status" value="1"/>
</dbReference>
<dbReference type="InterPro" id="IPR027417">
    <property type="entry name" value="P-loop_NTPase"/>
</dbReference>
<sequence length="1115" mass="118342">MFAARGARMLASMSEIDPRADLPLVDWSDLGVSGLLPTGTVTLLLADVEGSTRLWETQPAEMTAAVARLNQTASDMIAAHDGVRPVEQGEGDSFVAAFARASDAVACALELQLAPLAPLLLRIGVHTGEVQLRDEGNYAGPTINRTARLRDLAHGGQTVLSGAAEPLVIDRLPQGAWLTDLGTHPLRDLPRPERVVQLCHPDLVNEFAPLRVSATVASTRLPVQLTSFVGRDAEGTQLRELLTDNRVVTLTGAGGAGKTRLAIEVAAQMTDAYADGVWYVDLAPITDPELVPLTVARALGLPDQPGRSTTDNVLRFVRDRQMLVVLDNCEHLLDASAEMVVALLSGAAQLTCLATSREAIGVAGEVSWRVPSLSLVGDAVELFSDRARNARPGFTVTDDNAATVAEICARLDGVPLAIELAAARVRALSPVEILDGLHDRFRLLTGGARTAVRRQQTLRASVDWSHALLTEPERVLLRRLAVFTGGFDFDAAQAVAGGGGVERYHVLDQLTLLVDKSLVVADDTGGATRYRLLETVRQYALEKLGESGEADAVRSRHRDHYTALAALVDAPADGDYEQRIEQAEIEIGNMRAAFEWSRENSEVEMALALASSLQPLWQARGRIREGLAWFDAALTCEVAQDAEVAAAVRARALADIAVLELFCGAADSASHAQQALVLARDVDDPAVLARALTACGLTAAYNAELAGKYFAEAVGLVRELHDKWRLSQIRAQQAAAAIAAGDPIAARVAAEEGRDLADAIGDRFASRHCRMCLGLTQVYQGDLAGAVAQFRAVAAEAKISHDGVHAAVSLAHQGTALARQGKPDAARAAADASLESVSEFGSLIASVGFYALANAALAAGDVGTARDATAAAWKHGNFAPGFAAHLRPIVAAAAQAGGDLIAARRWADEAVATAPGWIMMLALSTRARVAIAQGEPEQAERDARDALARVAELGAHLGICDTLECLAALAGHGGSHREAARLFGAAHGIRERVGEVRFKVWNDGYEVWLTEVRNALGSNAFDAAWAEGAALSTQEAIAYAQRGRGQRKRPASGWASLTPTERDVVRLVSEGLANNDIAARLFVSPRTVQTHLTHVYTKLGLTSRVQLAQEAGRHT</sequence>
<dbReference type="SMART" id="SM00044">
    <property type="entry name" value="CYCc"/>
    <property type="match status" value="1"/>
</dbReference>
<name>A0A7I7YTK7_9MYCO</name>
<dbReference type="PANTHER" id="PTHR47691">
    <property type="entry name" value="REGULATOR-RELATED"/>
    <property type="match status" value="1"/>
</dbReference>
<dbReference type="Gene3D" id="3.30.70.1230">
    <property type="entry name" value="Nucleotide cyclase"/>
    <property type="match status" value="2"/>
</dbReference>
<dbReference type="CDD" id="cd07302">
    <property type="entry name" value="CHD"/>
    <property type="match status" value="1"/>
</dbReference>
<dbReference type="PANTHER" id="PTHR47691:SF3">
    <property type="entry name" value="HTH-TYPE TRANSCRIPTIONAL REGULATOR RV0890C-RELATED"/>
    <property type="match status" value="1"/>
</dbReference>
<feature type="domain" description="HTH luxR-type" evidence="4">
    <location>
        <begin position="1050"/>
        <end position="1115"/>
    </location>
</feature>
<dbReference type="GO" id="GO:0006355">
    <property type="term" value="P:regulation of DNA-templated transcription"/>
    <property type="evidence" value="ECO:0007669"/>
    <property type="project" value="InterPro"/>
</dbReference>
<dbReference type="PROSITE" id="PS50043">
    <property type="entry name" value="HTH_LUXR_2"/>
    <property type="match status" value="1"/>
</dbReference>
<dbReference type="GO" id="GO:0035556">
    <property type="term" value="P:intracellular signal transduction"/>
    <property type="evidence" value="ECO:0007669"/>
    <property type="project" value="InterPro"/>
</dbReference>
<dbReference type="SUPFAM" id="SSF55073">
    <property type="entry name" value="Nucleotide cyclase"/>
    <property type="match status" value="1"/>
</dbReference>
<dbReference type="SUPFAM" id="SSF48452">
    <property type="entry name" value="TPR-like"/>
    <property type="match status" value="1"/>
</dbReference>
<organism evidence="6 7">
    <name type="scientific">Mycobacterium parmense</name>
    <dbReference type="NCBI Taxonomy" id="185642"/>
    <lineage>
        <taxon>Bacteria</taxon>
        <taxon>Bacillati</taxon>
        <taxon>Actinomycetota</taxon>
        <taxon>Actinomycetes</taxon>
        <taxon>Mycobacteriales</taxon>
        <taxon>Mycobacteriaceae</taxon>
        <taxon>Mycobacterium</taxon>
        <taxon>Mycobacterium simiae complex</taxon>
    </lineage>
</organism>
<dbReference type="PRINTS" id="PR00364">
    <property type="entry name" value="DISEASERSIST"/>
</dbReference>
<dbReference type="InterPro" id="IPR001054">
    <property type="entry name" value="A/G_cyclase"/>
</dbReference>
<feature type="domain" description="Guanylate cyclase" evidence="5">
    <location>
        <begin position="42"/>
        <end position="150"/>
    </location>
</feature>
<keyword evidence="1" id="KW-0805">Transcription regulation</keyword>
<dbReference type="FunFam" id="1.10.10.10:FF:000553">
    <property type="entry name" value="Transcriptional regulator, LuxR family"/>
    <property type="match status" value="1"/>
</dbReference>
<evidence type="ECO:0000256" key="3">
    <source>
        <dbReference type="ARBA" id="ARBA00023163"/>
    </source>
</evidence>
<protein>
    <submittedName>
        <fullName evidence="6">Transcriptional regulator</fullName>
    </submittedName>
</protein>
<evidence type="ECO:0000313" key="6">
    <source>
        <dbReference type="EMBL" id="BBZ44081.1"/>
    </source>
</evidence>
<proteinExistence type="predicted"/>
<dbReference type="GO" id="GO:0003677">
    <property type="term" value="F:DNA binding"/>
    <property type="evidence" value="ECO:0007669"/>
    <property type="project" value="UniProtKB-KW"/>
</dbReference>
<dbReference type="InterPro" id="IPR016032">
    <property type="entry name" value="Sig_transdc_resp-reg_C-effctor"/>
</dbReference>
<gene>
    <name evidence="6" type="ORF">MPRM_13620</name>
</gene>
<dbReference type="AlphaFoldDB" id="A0A7I7YTK7"/>
<accession>A0A7I7YTK7</accession>
<dbReference type="PRINTS" id="PR00038">
    <property type="entry name" value="HTHLUXR"/>
</dbReference>
<dbReference type="Gene3D" id="1.10.10.10">
    <property type="entry name" value="Winged helix-like DNA-binding domain superfamily/Winged helix DNA-binding domain"/>
    <property type="match status" value="1"/>
</dbReference>
<keyword evidence="3" id="KW-0804">Transcription</keyword>
<evidence type="ECO:0000259" key="5">
    <source>
        <dbReference type="PROSITE" id="PS50125"/>
    </source>
</evidence>
<dbReference type="CDD" id="cd06170">
    <property type="entry name" value="LuxR_C_like"/>
    <property type="match status" value="1"/>
</dbReference>
<dbReference type="Pfam" id="PF00196">
    <property type="entry name" value="GerE"/>
    <property type="match status" value="1"/>
</dbReference>
<dbReference type="EMBL" id="AP022614">
    <property type="protein sequence ID" value="BBZ44081.1"/>
    <property type="molecule type" value="Genomic_DNA"/>
</dbReference>
<dbReference type="SMART" id="SM00421">
    <property type="entry name" value="HTH_LUXR"/>
    <property type="match status" value="1"/>
</dbReference>